<evidence type="ECO:0008006" key="3">
    <source>
        <dbReference type="Google" id="ProtNLM"/>
    </source>
</evidence>
<dbReference type="Proteomes" id="UP000790833">
    <property type="component" value="Unassembled WGS sequence"/>
</dbReference>
<dbReference type="CDD" id="cd20557">
    <property type="entry name" value="CYCLIN_ScPCL1-like"/>
    <property type="match status" value="1"/>
</dbReference>
<gene>
    <name evidence="1" type="ORF">KQ657_001372</name>
</gene>
<dbReference type="GO" id="GO:0005634">
    <property type="term" value="C:nucleus"/>
    <property type="evidence" value="ECO:0007669"/>
    <property type="project" value="TreeGrafter"/>
</dbReference>
<keyword evidence="2" id="KW-1185">Reference proteome</keyword>
<proteinExistence type="predicted"/>
<dbReference type="AlphaFoldDB" id="A0A9P7V807"/>
<sequence length="489" mass="54298">MLFQTSHYNSNLGTAGHRIPSMASSATAASRAAPSGIPANSAVHPPYFPSSNYQASQFYPHEAQRQQQQPIAVLPVKEEAPAVNGGISSVLDYELPTMSAFLSWCSFGMLKQTRNPTKEFESLLVSVLFATRLPKSTIIIALEYLNQRYCPKHLDLLNELEIFLKLVIALILANKFNDDNTFTNKSWYGATGLAVEILNLEERLWLEEVEWQLNVVNFESNIMTLEECWATWLSKVTQQQSSRLTSSSPVSANSLSPKIPSYSHSPVSSPLYSPSVDLTYHNQNFVVPNYQQQSQHPMYQQPQQAYIPPLFYNGVAVPQVPPPMQNVLQDQYQPPQHTKTWTKLRLSQSYLPSVQSSPICDSDGGKHYHSASSPFLMSSPVSMYDNAPTWSASSTQFSKSIWASTTGVPVPPVLPYGSSAIMGNAGAMFTMMAGQQPQPLPQQQPSHFQHHLESQGTYVMAPLPATVNGYPHNFVGYTNPFYYNVASTC</sequence>
<dbReference type="GO" id="GO:0000307">
    <property type="term" value="C:cyclin-dependent protein kinase holoenzyme complex"/>
    <property type="evidence" value="ECO:0007669"/>
    <property type="project" value="TreeGrafter"/>
</dbReference>
<dbReference type="Gene3D" id="1.10.472.10">
    <property type="entry name" value="Cyclin-like"/>
    <property type="match status" value="1"/>
</dbReference>
<dbReference type="GO" id="GO:0016538">
    <property type="term" value="F:cyclin-dependent protein serine/threonine kinase regulator activity"/>
    <property type="evidence" value="ECO:0007669"/>
    <property type="project" value="TreeGrafter"/>
</dbReference>
<protein>
    <recommendedName>
        <fullName evidence="3">Cyclin N-terminal domain-containing protein</fullName>
    </recommendedName>
</protein>
<dbReference type="OrthoDB" id="244495at2759"/>
<dbReference type="InterPro" id="IPR013922">
    <property type="entry name" value="Cyclin_PHO80-like"/>
</dbReference>
<reference evidence="1" key="1">
    <citation type="submission" date="2021-03" db="EMBL/GenBank/DDBJ databases">
        <authorList>
            <person name="Palmer J.M."/>
        </authorList>
    </citation>
    <scope>NUCLEOTIDE SEQUENCE</scope>
    <source>
        <strain evidence="1">ARV_011</strain>
    </source>
</reference>
<dbReference type="GO" id="GO:0019901">
    <property type="term" value="F:protein kinase binding"/>
    <property type="evidence" value="ECO:0007669"/>
    <property type="project" value="InterPro"/>
</dbReference>
<organism evidence="1 2">
    <name type="scientific">Scheffersomyces spartinae</name>
    <dbReference type="NCBI Taxonomy" id="45513"/>
    <lineage>
        <taxon>Eukaryota</taxon>
        <taxon>Fungi</taxon>
        <taxon>Dikarya</taxon>
        <taxon>Ascomycota</taxon>
        <taxon>Saccharomycotina</taxon>
        <taxon>Pichiomycetes</taxon>
        <taxon>Debaryomycetaceae</taxon>
        <taxon>Scheffersomyces</taxon>
    </lineage>
</organism>
<dbReference type="EMBL" id="JAHMUF010000015">
    <property type="protein sequence ID" value="KAG7192915.1"/>
    <property type="molecule type" value="Genomic_DNA"/>
</dbReference>
<accession>A0A9P7V807</accession>
<dbReference type="RefSeq" id="XP_043048465.1">
    <property type="nucleotide sequence ID" value="XM_043192170.1"/>
</dbReference>
<evidence type="ECO:0000313" key="1">
    <source>
        <dbReference type="EMBL" id="KAG7192915.1"/>
    </source>
</evidence>
<dbReference type="PANTHER" id="PTHR15615">
    <property type="match status" value="1"/>
</dbReference>
<dbReference type="PANTHER" id="PTHR15615:SF27">
    <property type="entry name" value="PHO85 CYCLIN CLG1"/>
    <property type="match status" value="1"/>
</dbReference>
<dbReference type="GeneID" id="66114746"/>
<comment type="caution">
    <text evidence="1">The sequence shown here is derived from an EMBL/GenBank/DDBJ whole genome shotgun (WGS) entry which is preliminary data.</text>
</comment>
<name>A0A9P7V807_9ASCO</name>
<evidence type="ECO:0000313" key="2">
    <source>
        <dbReference type="Proteomes" id="UP000790833"/>
    </source>
</evidence>